<organism evidence="9 10">
    <name type="scientific">Brevibacillus centrosporus</name>
    <dbReference type="NCBI Taxonomy" id="54910"/>
    <lineage>
        <taxon>Bacteria</taxon>
        <taxon>Bacillati</taxon>
        <taxon>Bacillota</taxon>
        <taxon>Bacilli</taxon>
        <taxon>Bacillales</taxon>
        <taxon>Paenibacillaceae</taxon>
        <taxon>Brevibacillus</taxon>
    </lineage>
</organism>
<feature type="transmembrane region" description="Helical" evidence="7">
    <location>
        <begin position="105"/>
        <end position="128"/>
    </location>
</feature>
<feature type="transmembrane region" description="Helical" evidence="7">
    <location>
        <begin position="264"/>
        <end position="294"/>
    </location>
</feature>
<dbReference type="InterPro" id="IPR035906">
    <property type="entry name" value="MetI-like_sf"/>
</dbReference>
<dbReference type="PANTHER" id="PTHR43386:SF1">
    <property type="entry name" value="D,D-DIPEPTIDE TRANSPORT SYSTEM PERMEASE PROTEIN DDPC-RELATED"/>
    <property type="match status" value="1"/>
</dbReference>
<dbReference type="GeneID" id="301131124"/>
<dbReference type="CDD" id="cd06261">
    <property type="entry name" value="TM_PBP2"/>
    <property type="match status" value="1"/>
</dbReference>
<feature type="transmembrane region" description="Helical" evidence="7">
    <location>
        <begin position="148"/>
        <end position="173"/>
    </location>
</feature>
<keyword evidence="3" id="KW-1003">Cell membrane</keyword>
<dbReference type="Gene3D" id="1.10.3720.10">
    <property type="entry name" value="MetI-like"/>
    <property type="match status" value="1"/>
</dbReference>
<proteinExistence type="inferred from homology"/>
<gene>
    <name evidence="9" type="ORF">SAMN05518846_12323</name>
</gene>
<comment type="similarity">
    <text evidence="7">Belongs to the binding-protein-dependent transport system permease family.</text>
</comment>
<evidence type="ECO:0000256" key="1">
    <source>
        <dbReference type="ARBA" id="ARBA00004651"/>
    </source>
</evidence>
<name>A0A1I4D9I0_9BACL</name>
<sequence length="304" mass="33124">MENTTLVKENVPGSLPLSIQQPRTSPLREFIKHFRRNRLGVIGLFGILALLLLAVFAPAISDRPTGYGDVTNMLQPPNAQYWFGTDSVGLSIFDQVIWGTRVSLYVGLTSAVISILIGVPIGLLSGYYGGRVSHIGMAITDIFLTLPVLPLMIIMAAVLGTGISNIAIIIGLFSWPQIARVTRAETLAIREKQYIEAARAIGTKESKIIFRHVLLNAFPPILVNMTIIMGTSVLSEAGLSFLGLGDPMSWSWGTILQNAHSTGVIIHAWWLALFPSIAIVVLVLSFNFLGIGINEALNPRLRKR</sequence>
<reference evidence="10" key="1">
    <citation type="submission" date="2016-10" db="EMBL/GenBank/DDBJ databases">
        <authorList>
            <person name="Varghese N."/>
            <person name="Submissions S."/>
        </authorList>
    </citation>
    <scope>NUCLEOTIDE SEQUENCE [LARGE SCALE GENOMIC DNA]</scope>
    <source>
        <strain evidence="10">OK042</strain>
    </source>
</reference>
<accession>A0A1I4D9I0</accession>
<dbReference type="PANTHER" id="PTHR43386">
    <property type="entry name" value="OLIGOPEPTIDE TRANSPORT SYSTEM PERMEASE PROTEIN APPC"/>
    <property type="match status" value="1"/>
</dbReference>
<keyword evidence="10" id="KW-1185">Reference proteome</keyword>
<evidence type="ECO:0000256" key="2">
    <source>
        <dbReference type="ARBA" id="ARBA00022448"/>
    </source>
</evidence>
<dbReference type="Pfam" id="PF00528">
    <property type="entry name" value="BPD_transp_1"/>
    <property type="match status" value="1"/>
</dbReference>
<evidence type="ECO:0000256" key="4">
    <source>
        <dbReference type="ARBA" id="ARBA00022692"/>
    </source>
</evidence>
<dbReference type="Pfam" id="PF12911">
    <property type="entry name" value="OppC_N"/>
    <property type="match status" value="1"/>
</dbReference>
<evidence type="ECO:0000259" key="8">
    <source>
        <dbReference type="PROSITE" id="PS50928"/>
    </source>
</evidence>
<dbReference type="GO" id="GO:0055085">
    <property type="term" value="P:transmembrane transport"/>
    <property type="evidence" value="ECO:0007669"/>
    <property type="project" value="InterPro"/>
</dbReference>
<protein>
    <submittedName>
        <fullName evidence="9">Peptide/nickel transport system permease protein</fullName>
    </submittedName>
</protein>
<dbReference type="STRING" id="1884381.SAMN05518846_12323"/>
<dbReference type="PROSITE" id="PS50928">
    <property type="entry name" value="ABC_TM1"/>
    <property type="match status" value="1"/>
</dbReference>
<feature type="domain" description="ABC transmembrane type-1" evidence="8">
    <location>
        <begin position="100"/>
        <end position="290"/>
    </location>
</feature>
<dbReference type="Proteomes" id="UP000198915">
    <property type="component" value="Unassembled WGS sequence"/>
</dbReference>
<dbReference type="InterPro" id="IPR025966">
    <property type="entry name" value="OppC_N"/>
</dbReference>
<keyword evidence="2 7" id="KW-0813">Transport</keyword>
<feature type="transmembrane region" description="Helical" evidence="7">
    <location>
        <begin position="221"/>
        <end position="244"/>
    </location>
</feature>
<dbReference type="InterPro" id="IPR050366">
    <property type="entry name" value="BP-dependent_transpt_permease"/>
</dbReference>
<keyword evidence="6 7" id="KW-0472">Membrane</keyword>
<evidence type="ECO:0000256" key="3">
    <source>
        <dbReference type="ARBA" id="ARBA00022475"/>
    </source>
</evidence>
<comment type="subcellular location">
    <subcellularLocation>
        <location evidence="1 7">Cell membrane</location>
        <topology evidence="1 7">Multi-pass membrane protein</topology>
    </subcellularLocation>
</comment>
<dbReference type="GO" id="GO:0005886">
    <property type="term" value="C:plasma membrane"/>
    <property type="evidence" value="ECO:0007669"/>
    <property type="project" value="UniProtKB-SubCell"/>
</dbReference>
<dbReference type="InterPro" id="IPR000515">
    <property type="entry name" value="MetI-like"/>
</dbReference>
<feature type="transmembrane region" description="Helical" evidence="7">
    <location>
        <begin position="39"/>
        <end position="60"/>
    </location>
</feature>
<evidence type="ECO:0000313" key="10">
    <source>
        <dbReference type="Proteomes" id="UP000198915"/>
    </source>
</evidence>
<dbReference type="AlphaFoldDB" id="A0A1I4D9I0"/>
<keyword evidence="5 7" id="KW-1133">Transmembrane helix</keyword>
<evidence type="ECO:0000256" key="5">
    <source>
        <dbReference type="ARBA" id="ARBA00022989"/>
    </source>
</evidence>
<evidence type="ECO:0000313" key="9">
    <source>
        <dbReference type="EMBL" id="SFK89673.1"/>
    </source>
</evidence>
<dbReference type="EMBL" id="FORT01000023">
    <property type="protein sequence ID" value="SFK89673.1"/>
    <property type="molecule type" value="Genomic_DNA"/>
</dbReference>
<evidence type="ECO:0000256" key="7">
    <source>
        <dbReference type="RuleBase" id="RU363032"/>
    </source>
</evidence>
<evidence type="ECO:0000256" key="6">
    <source>
        <dbReference type="ARBA" id="ARBA00023136"/>
    </source>
</evidence>
<dbReference type="SUPFAM" id="SSF161098">
    <property type="entry name" value="MetI-like"/>
    <property type="match status" value="1"/>
</dbReference>
<keyword evidence="4 7" id="KW-0812">Transmembrane</keyword>
<dbReference type="RefSeq" id="WP_092276321.1">
    <property type="nucleotide sequence ID" value="NZ_BJOE01000002.1"/>
</dbReference>